<keyword evidence="8" id="KW-1185">Reference proteome</keyword>
<evidence type="ECO:0000259" key="6">
    <source>
        <dbReference type="PROSITE" id="PS50102"/>
    </source>
</evidence>
<comment type="subcellular location">
    <subcellularLocation>
        <location evidence="1">Nucleus</location>
        <location evidence="1">Nucleoplasm</location>
    </subcellularLocation>
</comment>
<dbReference type="InterPro" id="IPR052285">
    <property type="entry name" value="NEXT_complex_subunit"/>
</dbReference>
<evidence type="ECO:0000256" key="1">
    <source>
        <dbReference type="ARBA" id="ARBA00004642"/>
    </source>
</evidence>
<organism evidence="7 8">
    <name type="scientific">Sinanodonta woodiana</name>
    <name type="common">Chinese pond mussel</name>
    <name type="synonym">Anodonta woodiana</name>
    <dbReference type="NCBI Taxonomy" id="1069815"/>
    <lineage>
        <taxon>Eukaryota</taxon>
        <taxon>Metazoa</taxon>
        <taxon>Spiralia</taxon>
        <taxon>Lophotrochozoa</taxon>
        <taxon>Mollusca</taxon>
        <taxon>Bivalvia</taxon>
        <taxon>Autobranchia</taxon>
        <taxon>Heteroconchia</taxon>
        <taxon>Palaeoheterodonta</taxon>
        <taxon>Unionida</taxon>
        <taxon>Unionoidea</taxon>
        <taxon>Unionidae</taxon>
        <taxon>Unioninae</taxon>
        <taxon>Sinanodonta</taxon>
    </lineage>
</organism>
<feature type="region of interest" description="Disordered" evidence="5">
    <location>
        <begin position="84"/>
        <end position="129"/>
    </location>
</feature>
<comment type="caution">
    <text evidence="7">The sequence shown here is derived from an EMBL/GenBank/DDBJ whole genome shotgun (WGS) entry which is preliminary data.</text>
</comment>
<feature type="compositionally biased region" description="Low complexity" evidence="5">
    <location>
        <begin position="86"/>
        <end position="100"/>
    </location>
</feature>
<feature type="region of interest" description="Disordered" evidence="5">
    <location>
        <begin position="151"/>
        <end position="185"/>
    </location>
</feature>
<name>A0ABD3XKH9_SINWO</name>
<feature type="compositionally biased region" description="Polar residues" evidence="5">
    <location>
        <begin position="107"/>
        <end position="118"/>
    </location>
</feature>
<dbReference type="EMBL" id="JBJQND010000002">
    <property type="protein sequence ID" value="KAL3886712.1"/>
    <property type="molecule type" value="Genomic_DNA"/>
</dbReference>
<accession>A0ABD3XKH9</accession>
<dbReference type="AlphaFoldDB" id="A0ABD3XKH9"/>
<evidence type="ECO:0000256" key="4">
    <source>
        <dbReference type="PROSITE-ProRule" id="PRU00176"/>
    </source>
</evidence>
<feature type="compositionally biased region" description="Basic and acidic residues" evidence="5">
    <location>
        <begin position="156"/>
        <end position="166"/>
    </location>
</feature>
<dbReference type="PANTHER" id="PTHR13798:SF11">
    <property type="entry name" value="RNA-BINDING PROTEIN 7-RELATED"/>
    <property type="match status" value="1"/>
</dbReference>
<dbReference type="InterPro" id="IPR000504">
    <property type="entry name" value="RRM_dom"/>
</dbReference>
<gene>
    <name evidence="7" type="ORF">ACJMK2_026691</name>
</gene>
<dbReference type="SMART" id="SM00360">
    <property type="entry name" value="RRM"/>
    <property type="match status" value="1"/>
</dbReference>
<evidence type="ECO:0000313" key="7">
    <source>
        <dbReference type="EMBL" id="KAL3886712.1"/>
    </source>
</evidence>
<proteinExistence type="predicted"/>
<evidence type="ECO:0000313" key="8">
    <source>
        <dbReference type="Proteomes" id="UP001634394"/>
    </source>
</evidence>
<dbReference type="InterPro" id="IPR035979">
    <property type="entry name" value="RBD_domain_sf"/>
</dbReference>
<dbReference type="Gene3D" id="3.30.70.330">
    <property type="match status" value="1"/>
</dbReference>
<evidence type="ECO:0000256" key="3">
    <source>
        <dbReference type="ARBA" id="ARBA00023242"/>
    </source>
</evidence>
<dbReference type="Proteomes" id="UP001634394">
    <property type="component" value="Unassembled WGS sequence"/>
</dbReference>
<dbReference type="InterPro" id="IPR012677">
    <property type="entry name" value="Nucleotide-bd_a/b_plait_sf"/>
</dbReference>
<dbReference type="PROSITE" id="PS50102">
    <property type="entry name" value="RRM"/>
    <property type="match status" value="1"/>
</dbReference>
<reference evidence="7 8" key="1">
    <citation type="submission" date="2024-11" db="EMBL/GenBank/DDBJ databases">
        <title>Chromosome-level genome assembly of the freshwater bivalve Anodonta woodiana.</title>
        <authorList>
            <person name="Chen X."/>
        </authorList>
    </citation>
    <scope>NUCLEOTIDE SEQUENCE [LARGE SCALE GENOMIC DNA]</scope>
    <source>
        <strain evidence="7">MN2024</strain>
        <tissue evidence="7">Gills</tissue>
    </source>
</reference>
<dbReference type="PANTHER" id="PTHR13798">
    <property type="entry name" value="RNA BINDING MOTIF RBM PROTEIN -RELATED"/>
    <property type="match status" value="1"/>
</dbReference>
<dbReference type="Pfam" id="PF00076">
    <property type="entry name" value="RRM_1"/>
    <property type="match status" value="1"/>
</dbReference>
<evidence type="ECO:0000256" key="2">
    <source>
        <dbReference type="ARBA" id="ARBA00022884"/>
    </source>
</evidence>
<keyword evidence="2 4" id="KW-0694">RNA-binding</keyword>
<dbReference type="GO" id="GO:0003723">
    <property type="term" value="F:RNA binding"/>
    <property type="evidence" value="ECO:0007669"/>
    <property type="project" value="UniProtKB-UniRule"/>
</dbReference>
<dbReference type="SUPFAM" id="SSF54928">
    <property type="entry name" value="RNA-binding domain, RBD"/>
    <property type="match status" value="1"/>
</dbReference>
<keyword evidence="3" id="KW-0539">Nucleus</keyword>
<dbReference type="GO" id="GO:0005654">
    <property type="term" value="C:nucleoplasm"/>
    <property type="evidence" value="ECO:0007669"/>
    <property type="project" value="UniProtKB-SubCell"/>
</dbReference>
<dbReference type="CDD" id="cd12336">
    <property type="entry name" value="RRM_RBM7_like"/>
    <property type="match status" value="1"/>
</dbReference>
<sequence length="232" mass="26249">MMGDEANRTLWVGNLTDKVTEELLYELFLQAGPLVRVAIPKDRDGRPKRFAFIIFKHECSVPYTIQLFDGLSLFGYELKLQTRSGSVHSSPVQPQNVSSPTGVPINNRPSSMSRSNTWHGDDLDRQNEGQGQIGARQNQGMYLNQVKGLTGQDEYSGSRDYNERNKLSPYQAGAGPSRRGPGGSFDARRERVLHQHMATVQAHQAMQTQQFLNPYNQGRQPWQGQGPYHRRY</sequence>
<feature type="domain" description="RRM" evidence="6">
    <location>
        <begin position="8"/>
        <end position="85"/>
    </location>
</feature>
<evidence type="ECO:0000256" key="5">
    <source>
        <dbReference type="SAM" id="MobiDB-lite"/>
    </source>
</evidence>
<protein>
    <recommendedName>
        <fullName evidence="6">RRM domain-containing protein</fullName>
    </recommendedName>
</protein>